<feature type="compositionally biased region" description="Low complexity" evidence="8">
    <location>
        <begin position="150"/>
        <end position="173"/>
    </location>
</feature>
<dbReference type="Proteomes" id="UP000094622">
    <property type="component" value="Unassembled WGS sequence"/>
</dbReference>
<evidence type="ECO:0000259" key="9">
    <source>
        <dbReference type="PROSITE" id="PS51462"/>
    </source>
</evidence>
<dbReference type="OrthoDB" id="5292471at2"/>
<reference evidence="10 11" key="1">
    <citation type="submission" date="2016-07" db="EMBL/GenBank/DDBJ databases">
        <title>Draft Genome Sequence of Methylobrevis pamukkalensis PK2.</title>
        <authorList>
            <person name="Vasilenko O.V."/>
            <person name="Doronina N.V."/>
            <person name="Shmareva M.N."/>
            <person name="Tarlachkov S.V."/>
            <person name="Mustakhimov I."/>
            <person name="Trotsenko Y.A."/>
        </authorList>
    </citation>
    <scope>NUCLEOTIDE SEQUENCE [LARGE SCALE GENOMIC DNA]</scope>
    <source>
        <strain evidence="10 11">PK2</strain>
    </source>
</reference>
<dbReference type="GO" id="GO:0006753">
    <property type="term" value="P:nucleoside phosphate metabolic process"/>
    <property type="evidence" value="ECO:0007669"/>
    <property type="project" value="TreeGrafter"/>
</dbReference>
<evidence type="ECO:0000256" key="7">
    <source>
        <dbReference type="ARBA" id="ARBA00032272"/>
    </source>
</evidence>
<dbReference type="GO" id="GO:0005829">
    <property type="term" value="C:cytosol"/>
    <property type="evidence" value="ECO:0007669"/>
    <property type="project" value="TreeGrafter"/>
</dbReference>
<dbReference type="Pfam" id="PF00293">
    <property type="entry name" value="NUDIX"/>
    <property type="match status" value="1"/>
</dbReference>
<proteinExistence type="inferred from homology"/>
<dbReference type="InterPro" id="IPR020084">
    <property type="entry name" value="NUDIX_hydrolase_CS"/>
</dbReference>
<accession>A0A1E3GXX2</accession>
<evidence type="ECO:0000256" key="5">
    <source>
        <dbReference type="ARBA" id="ARBA00022801"/>
    </source>
</evidence>
<feature type="region of interest" description="Disordered" evidence="8">
    <location>
        <begin position="150"/>
        <end position="184"/>
    </location>
</feature>
<dbReference type="PANTHER" id="PTHR11839">
    <property type="entry name" value="UDP/ADP-SUGAR PYROPHOSPHATASE"/>
    <property type="match status" value="1"/>
</dbReference>
<comment type="similarity">
    <text evidence="3">Belongs to the Nudix hydrolase family. NudK subfamily.</text>
</comment>
<evidence type="ECO:0000313" key="11">
    <source>
        <dbReference type="Proteomes" id="UP000094622"/>
    </source>
</evidence>
<sequence>MPDDPNHSPALAAARVLSRDPRHAGWNRLDVVTIEMAIRGAPARFTREVVDHGNGAAVLVFDAAQKTALLVRQLRAGRLVAEGDGGLLEVPAGLVDGSEDPAVTARREVSEETGVGLRDLVFVAAAYPSASSLTERIWLYLGEIDPAHPRAPAAALPTSTRKSRSSTCRSSTLPPMPMPAALPT</sequence>
<evidence type="ECO:0000256" key="1">
    <source>
        <dbReference type="ARBA" id="ARBA00000847"/>
    </source>
</evidence>
<dbReference type="PANTHER" id="PTHR11839:SF18">
    <property type="entry name" value="NUDIX HYDROLASE DOMAIN-CONTAINING PROTEIN"/>
    <property type="match status" value="1"/>
</dbReference>
<keyword evidence="11" id="KW-1185">Reference proteome</keyword>
<gene>
    <name evidence="10" type="primary">nudK</name>
    <name evidence="10" type="ORF">A6302_04281</name>
</gene>
<dbReference type="SUPFAM" id="SSF55811">
    <property type="entry name" value="Nudix"/>
    <property type="match status" value="1"/>
</dbReference>
<protein>
    <recommendedName>
        <fullName evidence="4">GDP-mannose pyrophosphatase</fullName>
    </recommendedName>
    <alternativeName>
        <fullName evidence="6">GDP-mannose hydrolase</fullName>
    </alternativeName>
    <alternativeName>
        <fullName evidence="7">GDPMK</fullName>
    </alternativeName>
</protein>
<comment type="caution">
    <text evidence="10">The sequence shown here is derived from an EMBL/GenBank/DDBJ whole genome shotgun (WGS) entry which is preliminary data.</text>
</comment>
<dbReference type="GO" id="GO:0016787">
    <property type="term" value="F:hydrolase activity"/>
    <property type="evidence" value="ECO:0007669"/>
    <property type="project" value="UniProtKB-KW"/>
</dbReference>
<dbReference type="EMBL" id="MCRJ01000184">
    <property type="protein sequence ID" value="ODN68416.1"/>
    <property type="molecule type" value="Genomic_DNA"/>
</dbReference>
<dbReference type="AlphaFoldDB" id="A0A1E3GXX2"/>
<feature type="compositionally biased region" description="Pro residues" evidence="8">
    <location>
        <begin position="174"/>
        <end position="184"/>
    </location>
</feature>
<dbReference type="Gene3D" id="3.90.79.10">
    <property type="entry name" value="Nucleoside Triphosphate Pyrophosphohydrolase"/>
    <property type="match status" value="1"/>
</dbReference>
<organism evidence="10 11">
    <name type="scientific">Methylobrevis pamukkalensis</name>
    <dbReference type="NCBI Taxonomy" id="1439726"/>
    <lineage>
        <taxon>Bacteria</taxon>
        <taxon>Pseudomonadati</taxon>
        <taxon>Pseudomonadota</taxon>
        <taxon>Alphaproteobacteria</taxon>
        <taxon>Hyphomicrobiales</taxon>
        <taxon>Pleomorphomonadaceae</taxon>
        <taxon>Methylobrevis</taxon>
    </lineage>
</organism>
<dbReference type="PROSITE" id="PS00893">
    <property type="entry name" value="NUDIX_BOX"/>
    <property type="match status" value="1"/>
</dbReference>
<evidence type="ECO:0000256" key="2">
    <source>
        <dbReference type="ARBA" id="ARBA00001946"/>
    </source>
</evidence>
<evidence type="ECO:0000313" key="10">
    <source>
        <dbReference type="EMBL" id="ODN68416.1"/>
    </source>
</evidence>
<feature type="domain" description="Nudix hydrolase" evidence="9">
    <location>
        <begin position="51"/>
        <end position="184"/>
    </location>
</feature>
<dbReference type="PATRIC" id="fig|1439726.3.peg.4541"/>
<dbReference type="GO" id="GO:0019693">
    <property type="term" value="P:ribose phosphate metabolic process"/>
    <property type="evidence" value="ECO:0007669"/>
    <property type="project" value="TreeGrafter"/>
</dbReference>
<evidence type="ECO:0000256" key="8">
    <source>
        <dbReference type="SAM" id="MobiDB-lite"/>
    </source>
</evidence>
<evidence type="ECO:0000256" key="6">
    <source>
        <dbReference type="ARBA" id="ARBA00032162"/>
    </source>
</evidence>
<comment type="cofactor">
    <cofactor evidence="2">
        <name>Mg(2+)</name>
        <dbReference type="ChEBI" id="CHEBI:18420"/>
    </cofactor>
</comment>
<dbReference type="PROSITE" id="PS51462">
    <property type="entry name" value="NUDIX"/>
    <property type="match status" value="1"/>
</dbReference>
<dbReference type="InterPro" id="IPR000086">
    <property type="entry name" value="NUDIX_hydrolase_dom"/>
</dbReference>
<evidence type="ECO:0000256" key="3">
    <source>
        <dbReference type="ARBA" id="ARBA00007275"/>
    </source>
</evidence>
<keyword evidence="5 10" id="KW-0378">Hydrolase</keyword>
<dbReference type="RefSeq" id="WP_083255915.1">
    <property type="nucleotide sequence ID" value="NZ_MCRJ01000184.1"/>
</dbReference>
<dbReference type="InterPro" id="IPR015797">
    <property type="entry name" value="NUDIX_hydrolase-like_dom_sf"/>
</dbReference>
<evidence type="ECO:0000256" key="4">
    <source>
        <dbReference type="ARBA" id="ARBA00016377"/>
    </source>
</evidence>
<comment type="catalytic activity">
    <reaction evidence="1">
        <text>GDP-alpha-D-mannose + H2O = alpha-D-mannose 1-phosphate + GMP + 2 H(+)</text>
        <dbReference type="Rhea" id="RHEA:27978"/>
        <dbReference type="ChEBI" id="CHEBI:15377"/>
        <dbReference type="ChEBI" id="CHEBI:15378"/>
        <dbReference type="ChEBI" id="CHEBI:57527"/>
        <dbReference type="ChEBI" id="CHEBI:58115"/>
        <dbReference type="ChEBI" id="CHEBI:58409"/>
    </reaction>
</comment>
<name>A0A1E3GXX2_9HYPH</name>